<accession>A0ACC2VS93</accession>
<name>A0ACC2VS93_9TREE</name>
<dbReference type="EMBL" id="JASBWS010000064">
    <property type="protein sequence ID" value="KAJ9102293.1"/>
    <property type="molecule type" value="Genomic_DNA"/>
</dbReference>
<organism evidence="1 2">
    <name type="scientific">Naganishia adeliensis</name>
    <dbReference type="NCBI Taxonomy" id="92952"/>
    <lineage>
        <taxon>Eukaryota</taxon>
        <taxon>Fungi</taxon>
        <taxon>Dikarya</taxon>
        <taxon>Basidiomycota</taxon>
        <taxon>Agaricomycotina</taxon>
        <taxon>Tremellomycetes</taxon>
        <taxon>Filobasidiales</taxon>
        <taxon>Filobasidiaceae</taxon>
        <taxon>Naganishia</taxon>
    </lineage>
</organism>
<keyword evidence="2" id="KW-1185">Reference proteome</keyword>
<dbReference type="Proteomes" id="UP001230649">
    <property type="component" value="Unassembled WGS sequence"/>
</dbReference>
<evidence type="ECO:0000313" key="1">
    <source>
        <dbReference type="EMBL" id="KAJ9102293.1"/>
    </source>
</evidence>
<reference evidence="1" key="1">
    <citation type="submission" date="2023-04" db="EMBL/GenBank/DDBJ databases">
        <title>Draft Genome sequencing of Naganishia species isolated from polar environments using Oxford Nanopore Technology.</title>
        <authorList>
            <person name="Leo P."/>
            <person name="Venkateswaran K."/>
        </authorList>
    </citation>
    <scope>NUCLEOTIDE SEQUENCE</scope>
    <source>
        <strain evidence="1">MNA-CCFEE 5262</strain>
    </source>
</reference>
<evidence type="ECO:0000313" key="2">
    <source>
        <dbReference type="Proteomes" id="UP001230649"/>
    </source>
</evidence>
<sequence length="1482" mass="165177">MSSPTDMHVDLPTVTVADDEPRRSSRKRKQPEKFMDESTRRDKSGKQNGEKGKDAEDGSGGDEEDEDEDEDEDEQSEEEDQQPKRRKTTTTTTNGNTNPIKRGRGRPPKSKPTDTDTTTAAADPLAKRGRGRPKTNTTAPKPKKTSKPSTDASDGLVRDDNCLFNALVQPDLALEQFIEDWVADYQSSRGEDEKVHVQELVVFFFRCCGVGCEIDIDDAVDLDNTAQTMDDIHEEMNSSKEIPIYPLISRNKAYKSFRKNLETLLKCLITHLARSPYLYITVSSAPPKSGPTTPLITLLLKWLTPMSNSPYRAIRHTSTLIALSMGTALCAEAKALENQLAEAMRKRDAEGRKSKKDKVVVKNFEASIRDLAGKKAVVNDYYLKDIVLAFFVHRYRDRDPLIRADCLREMGLFMKHYPEKFVNTEHLQYIDSGLTDLDPHARLEAIKALVPLYGPDTRITSMTTFTSRAVPRIIDMAVRDIDLRIRIQAIHVLCQLDASGVLQDEEEEQRYHMACLVFDRGPRIRKAVGGLIRSMWEEQVEEMKSKDESEPVVAAGKKKKRAKQAEEDEEDDADELMREREQRIGWKTLASLLIQLSNQLSASQQDTQPEDDDMGTASQAQRAREILSSVSSQSAFSMDTHASIAVDALWTEIPIVQDAEELLAFLAADQSVLEKEERPWALDEEEQTFLLKMLVAGGRKMIDADKHKRKEDDETEAVELTLTRALIDTVPKLIAKHQGDPVRVSVVLELAGLMHLPVYAEMRATDAYERLWGDLIRQYLRHTDHLVLQHVLQLLRALLATADLKTVNDAKLQELEESLVSNLHESIGDVDVGSDSLEEEQLHNIESAMLRLRMLFPQMDIRHVFDSDDEGQTGLWETILAIADRGKLGYKEEVKLVEHAMKIMVWYLSWTAVKVTQEDVDSETVREKIEKHRDETLRVLNEYAVGNHSNADEAVRREAVTDLLRFYVIFRPAEGKEDAPASPCQTVLSVSMDDSLQYRCAGTIQAAIEKYIDHIGGKQPVHGTEASSVLSGLDDDERPPKQKDAQKASQTPASIAYTAEFQTLIWSFISAMRAGVMESQHAGVLLKEYGRLDGAFDASLQIVVEILQDEGIYNEDGDMVSKVIGQALQESFEYHLDIDGNADPTPTLGLAKLVSPAFFVHKSHFRLERKLAASNVIDFHDDGISWCIRKYAALARSERAVKDKTTKDRLKKRAHACLAYFKVLTVLTPALAGRDALKVKTRLAEILQDQQEITWRKAKGYELISAYEKRLMSIASNDSVVKAASKAQQAHEQADKDAEEEDGPMEAALAPQTPKRPRAVRRTRANPDAGSVGGGEEAGEEANGHDDGPAEEDAQENEDAANGNDKTPEREASVDDQIDLDQPEEPAAAEASPPAEPSSPPNEDPAATSQPGSQPKSTRRSTRASTASSPPAAPQSPLRRSARSSSVASQPSEPASPSKRLTRASSTASFGDVQPTKRMRRR</sequence>
<protein>
    <submittedName>
        <fullName evidence="1">Uncharacterized protein</fullName>
    </submittedName>
</protein>
<comment type="caution">
    <text evidence="1">The sequence shown here is derived from an EMBL/GenBank/DDBJ whole genome shotgun (WGS) entry which is preliminary data.</text>
</comment>
<gene>
    <name evidence="1" type="ORF">QFC20_004986</name>
</gene>
<proteinExistence type="predicted"/>